<keyword evidence="2" id="KW-1185">Reference proteome</keyword>
<sequence length="69" mass="7947">MLTVFCDAIYERFDPRKHGGLAYAALKLSRAKIALYPFTFFSVELLNCRTSKQIRPLVIRRPQAFSNPV</sequence>
<reference evidence="2" key="1">
    <citation type="submission" date="2016-11" db="EMBL/GenBank/DDBJ databases">
        <authorList>
            <person name="Varghese N."/>
            <person name="Submissions S."/>
        </authorList>
    </citation>
    <scope>NUCLEOTIDE SEQUENCE [LARGE SCALE GENOMIC DNA]</scope>
    <source>
        <strain evidence="2">DSM 100566</strain>
    </source>
</reference>
<gene>
    <name evidence="1" type="ORF">SAMN05444273_107238</name>
</gene>
<name>A0A1M5CRA1_9RHOB</name>
<evidence type="ECO:0000313" key="2">
    <source>
        <dbReference type="Proteomes" id="UP000184144"/>
    </source>
</evidence>
<dbReference type="Proteomes" id="UP000184144">
    <property type="component" value="Unassembled WGS sequence"/>
</dbReference>
<dbReference type="AlphaFoldDB" id="A0A1M5CRA1"/>
<protein>
    <submittedName>
        <fullName evidence="1">Uncharacterized protein</fullName>
    </submittedName>
</protein>
<proteinExistence type="predicted"/>
<organism evidence="1 2">
    <name type="scientific">Litoreibacter ascidiaceicola</name>
    <dbReference type="NCBI Taxonomy" id="1486859"/>
    <lineage>
        <taxon>Bacteria</taxon>
        <taxon>Pseudomonadati</taxon>
        <taxon>Pseudomonadota</taxon>
        <taxon>Alphaproteobacteria</taxon>
        <taxon>Rhodobacterales</taxon>
        <taxon>Roseobacteraceae</taxon>
        <taxon>Litoreibacter</taxon>
    </lineage>
</organism>
<accession>A0A1M5CRA1</accession>
<evidence type="ECO:0000313" key="1">
    <source>
        <dbReference type="EMBL" id="SHF57147.1"/>
    </source>
</evidence>
<dbReference type="EMBL" id="FQUV01000007">
    <property type="protein sequence ID" value="SHF57147.1"/>
    <property type="molecule type" value="Genomic_DNA"/>
</dbReference>